<feature type="non-terminal residue" evidence="1">
    <location>
        <position position="148"/>
    </location>
</feature>
<keyword evidence="2" id="KW-1185">Reference proteome</keyword>
<evidence type="ECO:0000313" key="1">
    <source>
        <dbReference type="EMBL" id="KAE8637388.1"/>
    </source>
</evidence>
<reference evidence="1 2" key="3">
    <citation type="journal article" date="2010" name="BMC Genomics">
        <title>Transcriptome sequencing and comparative analysis of cucumber flowers with different sex types.</title>
        <authorList>
            <person name="Guo S."/>
            <person name="Zheng Y."/>
            <person name="Joung J.G."/>
            <person name="Liu S."/>
            <person name="Zhang Z."/>
            <person name="Crasta O.R."/>
            <person name="Sobral B.W."/>
            <person name="Xu Y."/>
            <person name="Huang S."/>
            <person name="Fei Z."/>
        </authorList>
    </citation>
    <scope>NUCLEOTIDE SEQUENCE [LARGE SCALE GENOMIC DNA]</scope>
    <source>
        <strain evidence="2">cv. 9930</strain>
        <tissue evidence="1">Leaf</tissue>
    </source>
</reference>
<feature type="non-terminal residue" evidence="1">
    <location>
        <position position="1"/>
    </location>
</feature>
<evidence type="ECO:0000313" key="2">
    <source>
        <dbReference type="Proteomes" id="UP000029981"/>
    </source>
</evidence>
<accession>A0ACB6HBS6</accession>
<reference evidence="1 2" key="4">
    <citation type="journal article" date="2011" name="BMC Genomics">
        <title>RNA-Seq improves annotation of protein-coding genes in the cucumber genome.</title>
        <authorList>
            <person name="Li Z."/>
            <person name="Zhang Z."/>
            <person name="Yan P."/>
            <person name="Huang S."/>
            <person name="Fei Z."/>
            <person name="Lin K."/>
        </authorList>
    </citation>
    <scope>NUCLEOTIDE SEQUENCE [LARGE SCALE GENOMIC DNA]</scope>
    <source>
        <strain evidence="2">cv. 9930</strain>
        <tissue evidence="1">Leaf</tissue>
    </source>
</reference>
<protein>
    <submittedName>
        <fullName evidence="1">Uncharacterized protein</fullName>
    </submittedName>
</protein>
<comment type="caution">
    <text evidence="1">The sequence shown here is derived from an EMBL/GenBank/DDBJ whole genome shotgun (WGS) entry which is preliminary data.</text>
</comment>
<reference evidence="1 2" key="5">
    <citation type="journal article" date="2019" name="Gigascience">
        <title>A chromosome-scale genome assembly of cucumber (Cucumis sativus L.).</title>
        <authorList>
            <person name="Li Q."/>
            <person name="Li H."/>
            <person name="Huang W."/>
            <person name="Xu Y."/>
            <person name="Zhou Q."/>
            <person name="Wang S."/>
            <person name="Ruan J."/>
            <person name="Huang S."/>
            <person name="Zhang Z."/>
        </authorList>
    </citation>
    <scope>NUCLEOTIDE SEQUENCE [LARGE SCALE GENOMIC DNA]</scope>
    <source>
        <strain evidence="2">cv. 9930</strain>
        <tissue evidence="1">Leaf</tissue>
    </source>
</reference>
<reference evidence="1 2" key="1">
    <citation type="journal article" date="2009" name="Nat. Genet.">
        <title>The genome of the cucumber, Cucumis sativus L.</title>
        <authorList>
            <person name="Huang S."/>
            <person name="Li R."/>
            <person name="Zhang Z."/>
            <person name="Li L."/>
            <person name="Gu X."/>
            <person name="Fan W."/>
            <person name="Lucas W.J."/>
            <person name="Wang X."/>
            <person name="Xie B."/>
            <person name="Ni P."/>
            <person name="Ren Y."/>
            <person name="Zhu H."/>
            <person name="Li J."/>
            <person name="Lin K."/>
            <person name="Jin W."/>
            <person name="Fei Z."/>
            <person name="Li G."/>
            <person name="Staub J."/>
            <person name="Kilian A."/>
            <person name="van der Vossen E.A."/>
            <person name="Wu Y."/>
            <person name="Guo J."/>
            <person name="He J."/>
            <person name="Jia Z."/>
            <person name="Ren Y."/>
            <person name="Tian G."/>
            <person name="Lu Y."/>
            <person name="Ruan J."/>
            <person name="Qian W."/>
            <person name="Wang M."/>
            <person name="Huang Q."/>
            <person name="Li B."/>
            <person name="Xuan Z."/>
            <person name="Cao J."/>
            <person name="Asan"/>
            <person name="Wu Z."/>
            <person name="Zhang J."/>
            <person name="Cai Q."/>
            <person name="Bai Y."/>
            <person name="Zhao B."/>
            <person name="Han Y."/>
            <person name="Li Y."/>
            <person name="Li X."/>
            <person name="Wang S."/>
            <person name="Shi Q."/>
            <person name="Liu S."/>
            <person name="Cho W.K."/>
            <person name="Kim J.Y."/>
            <person name="Xu Y."/>
            <person name="Heller-Uszynska K."/>
            <person name="Miao H."/>
            <person name="Cheng Z."/>
            <person name="Zhang S."/>
            <person name="Wu J."/>
            <person name="Yang Y."/>
            <person name="Kang H."/>
            <person name="Li M."/>
            <person name="Liang H."/>
            <person name="Ren X."/>
            <person name="Shi Z."/>
            <person name="Wen M."/>
            <person name="Jian M."/>
            <person name="Yang H."/>
            <person name="Zhang G."/>
            <person name="Yang Z."/>
            <person name="Chen R."/>
            <person name="Liu S."/>
            <person name="Li J."/>
            <person name="Ma L."/>
            <person name="Liu H."/>
            <person name="Zhou Y."/>
            <person name="Zhao J."/>
            <person name="Fang X."/>
            <person name="Li G."/>
            <person name="Fang L."/>
            <person name="Li Y."/>
            <person name="Liu D."/>
            <person name="Zheng H."/>
            <person name="Zhang Y."/>
            <person name="Qin N."/>
            <person name="Li Z."/>
            <person name="Yang G."/>
            <person name="Yang S."/>
            <person name="Bolund L."/>
            <person name="Kristiansen K."/>
            <person name="Zheng H."/>
            <person name="Li S."/>
            <person name="Zhang X."/>
            <person name="Yang H."/>
            <person name="Wang J."/>
            <person name="Sun R."/>
            <person name="Zhang B."/>
            <person name="Jiang S."/>
            <person name="Wang J."/>
            <person name="Du Y."/>
            <person name="Li S."/>
        </authorList>
    </citation>
    <scope>NUCLEOTIDE SEQUENCE [LARGE SCALE GENOMIC DNA]</scope>
    <source>
        <strain evidence="2">cv. 9930</strain>
        <tissue evidence="1">Leaf</tissue>
    </source>
</reference>
<proteinExistence type="predicted"/>
<organism evidence="1 2">
    <name type="scientific">Cucumis sativus</name>
    <name type="common">Cucumber</name>
    <dbReference type="NCBI Taxonomy" id="3659"/>
    <lineage>
        <taxon>Eukaryota</taxon>
        <taxon>Viridiplantae</taxon>
        <taxon>Streptophyta</taxon>
        <taxon>Embryophyta</taxon>
        <taxon>Tracheophyta</taxon>
        <taxon>Spermatophyta</taxon>
        <taxon>Magnoliopsida</taxon>
        <taxon>eudicotyledons</taxon>
        <taxon>Gunneridae</taxon>
        <taxon>Pentapetalae</taxon>
        <taxon>rosids</taxon>
        <taxon>fabids</taxon>
        <taxon>Cucurbitales</taxon>
        <taxon>Cucurbitaceae</taxon>
        <taxon>Benincaseae</taxon>
        <taxon>Cucumis</taxon>
    </lineage>
</organism>
<dbReference type="EMBL" id="ACHR03000042">
    <property type="protein sequence ID" value="KAE8637388.1"/>
    <property type="molecule type" value="Genomic_DNA"/>
</dbReference>
<dbReference type="Proteomes" id="UP000029981">
    <property type="component" value="Unassembled WGS sequence"/>
</dbReference>
<sequence length="148" mass="16732">DLLELRSPTIFMFCLFFHHFFKAVQLEFHLQVDVIVLTDGSRILGLGDLGVQGIGIPRLEGEEYLSIVDEFMEVVDTCWPKAIVQFEDFQMKWAFETLQRYRKRFCMFNDDIQGTAGVALAGLLGNVRAQGQPLSDFVNQKIVVVGAG</sequence>
<gene>
    <name evidence="1" type="ORF">Csa_004481</name>
</gene>
<name>A0ACB6HBS6_CUCSA</name>
<reference evidence="1 2" key="2">
    <citation type="journal article" date="2009" name="PLoS ONE">
        <title>An integrated genetic and cytogenetic map of the cucumber genome.</title>
        <authorList>
            <person name="Ren Y."/>
            <person name="Zhang Z."/>
            <person name="Liu J."/>
            <person name="Staub J.E."/>
            <person name="Han Y."/>
            <person name="Cheng Z."/>
            <person name="Li X."/>
            <person name="Lu J."/>
            <person name="Miao H."/>
            <person name="Kang H."/>
            <person name="Xie B."/>
            <person name="Gu X."/>
            <person name="Wang X."/>
            <person name="Du Y."/>
            <person name="Jin W."/>
            <person name="Huang S."/>
        </authorList>
    </citation>
    <scope>NUCLEOTIDE SEQUENCE [LARGE SCALE GENOMIC DNA]</scope>
    <source>
        <strain evidence="2">cv. 9930</strain>
        <tissue evidence="1">Leaf</tissue>
    </source>
</reference>